<gene>
    <name evidence="1" type="ORF">E4K67_12985</name>
</gene>
<comment type="caution">
    <text evidence="1">The sequence shown here is derived from an EMBL/GenBank/DDBJ whole genome shotgun (WGS) entry which is preliminary data.</text>
</comment>
<accession>A0A4Z0R540</accession>
<evidence type="ECO:0000313" key="2">
    <source>
        <dbReference type="Proteomes" id="UP000298460"/>
    </source>
</evidence>
<dbReference type="AlphaFoldDB" id="A0A4Z0R540"/>
<evidence type="ECO:0000313" key="1">
    <source>
        <dbReference type="EMBL" id="TGE37644.1"/>
    </source>
</evidence>
<name>A0A4Z0R540_9FIRM</name>
<reference evidence="1 2" key="1">
    <citation type="submission" date="2019-03" db="EMBL/GenBank/DDBJ databases">
        <title>Draft Genome Sequence of Desulfosporosinus fructosivorans Strain 63.6F, Isolated from Marine Sediment in the Baltic Sea.</title>
        <authorList>
            <person name="Hausmann B."/>
            <person name="Vandieken V."/>
            <person name="Pjevac P."/>
            <person name="Schreck K."/>
            <person name="Herbold C.W."/>
            <person name="Loy A."/>
        </authorList>
    </citation>
    <scope>NUCLEOTIDE SEQUENCE [LARGE SCALE GENOMIC DNA]</scope>
    <source>
        <strain evidence="1 2">63.6F</strain>
    </source>
</reference>
<organism evidence="1 2">
    <name type="scientific">Desulfosporosinus fructosivorans</name>
    <dbReference type="NCBI Taxonomy" id="2018669"/>
    <lineage>
        <taxon>Bacteria</taxon>
        <taxon>Bacillati</taxon>
        <taxon>Bacillota</taxon>
        <taxon>Clostridia</taxon>
        <taxon>Eubacteriales</taxon>
        <taxon>Desulfitobacteriaceae</taxon>
        <taxon>Desulfosporosinus</taxon>
    </lineage>
</organism>
<dbReference type="RefSeq" id="WP_135547358.1">
    <property type="nucleotide sequence ID" value="NZ_SPQQ01000004.1"/>
</dbReference>
<dbReference type="Proteomes" id="UP000298460">
    <property type="component" value="Unassembled WGS sequence"/>
</dbReference>
<dbReference type="OrthoDB" id="1799495at2"/>
<protein>
    <submittedName>
        <fullName evidence="1">Uncharacterized protein</fullName>
    </submittedName>
</protein>
<sequence length="60" mass="7284">MVKTEKREKQITKTYSKQQVLQSKQYLQKDLLDALLEEEQKYTHDQVKTILENFLKREAK</sequence>
<keyword evidence="2" id="KW-1185">Reference proteome</keyword>
<dbReference type="EMBL" id="SPQQ01000004">
    <property type="protein sequence ID" value="TGE37644.1"/>
    <property type="molecule type" value="Genomic_DNA"/>
</dbReference>
<proteinExistence type="predicted"/>